<dbReference type="Gene3D" id="2.40.260.10">
    <property type="entry name" value="Sortase"/>
    <property type="match status" value="1"/>
</dbReference>
<evidence type="ECO:0008006" key="4">
    <source>
        <dbReference type="Google" id="ProtNLM"/>
    </source>
</evidence>
<dbReference type="KEGG" id="slau:SLA_2574"/>
<gene>
    <name evidence="2" type="ORF">SLA_2574</name>
</gene>
<dbReference type="InterPro" id="IPR023365">
    <property type="entry name" value="Sortase_dom-sf"/>
</dbReference>
<dbReference type="InterPro" id="IPR005754">
    <property type="entry name" value="Sortase"/>
</dbReference>
<evidence type="ECO:0000313" key="3">
    <source>
        <dbReference type="Proteomes" id="UP000217676"/>
    </source>
</evidence>
<protein>
    <recommendedName>
        <fullName evidence="4">Class F sortase</fullName>
    </recommendedName>
</protein>
<dbReference type="GO" id="GO:0016787">
    <property type="term" value="F:hydrolase activity"/>
    <property type="evidence" value="ECO:0007669"/>
    <property type="project" value="UniProtKB-KW"/>
</dbReference>
<dbReference type="SUPFAM" id="SSF63817">
    <property type="entry name" value="Sortase"/>
    <property type="match status" value="1"/>
</dbReference>
<sequence>MPSGRALTGTAWAALVLGLWLWGQDAVPSPGLTTAPTTGDIAAAGRPPGVPLPPAHAPVAAVGPRRVEIPSIGVSAPVVPRGLDADGAIEPPPYASADTVGWYEAGTRPGAPGAALLVGHVDTETGPAVFYGLSAIRPGAEVAVTRSDGSVARFTVDDVQVLPRDGFDPRAAYGRRLPGQAELRLITCGGTFDRASGAYTANVVVSAYLTDVWEPPPDR</sequence>
<dbReference type="InterPro" id="IPR042001">
    <property type="entry name" value="Sortase_F"/>
</dbReference>
<evidence type="ECO:0000313" key="2">
    <source>
        <dbReference type="EMBL" id="BAU83497.1"/>
    </source>
</evidence>
<dbReference type="AlphaFoldDB" id="A0A160NXG3"/>
<dbReference type="NCBIfam" id="NF033748">
    <property type="entry name" value="class_F_sortase"/>
    <property type="match status" value="1"/>
</dbReference>
<keyword evidence="3" id="KW-1185">Reference proteome</keyword>
<dbReference type="Pfam" id="PF04203">
    <property type="entry name" value="Sortase"/>
    <property type="match status" value="1"/>
</dbReference>
<accession>A0A160NXG3</accession>
<organism evidence="2 3">
    <name type="scientific">Streptomyces laurentii</name>
    <dbReference type="NCBI Taxonomy" id="39478"/>
    <lineage>
        <taxon>Bacteria</taxon>
        <taxon>Bacillati</taxon>
        <taxon>Actinomycetota</taxon>
        <taxon>Actinomycetes</taxon>
        <taxon>Kitasatosporales</taxon>
        <taxon>Streptomycetaceae</taxon>
        <taxon>Streptomyces</taxon>
    </lineage>
</organism>
<dbReference type="CDD" id="cd05829">
    <property type="entry name" value="Sortase_F"/>
    <property type="match status" value="1"/>
</dbReference>
<proteinExistence type="predicted"/>
<dbReference type="Proteomes" id="UP000217676">
    <property type="component" value="Chromosome"/>
</dbReference>
<reference evidence="2 3" key="1">
    <citation type="journal article" date="2016" name="Genome Announc.">
        <title>Complete Genome Sequence of Thiostrepton-Producing Streptomyces laurentii ATCC 31255.</title>
        <authorList>
            <person name="Doi K."/>
            <person name="Fujino Y."/>
            <person name="Nagayoshi Y."/>
            <person name="Ohshima T."/>
            <person name="Ogata S."/>
        </authorList>
    </citation>
    <scope>NUCLEOTIDE SEQUENCE [LARGE SCALE GENOMIC DNA]</scope>
    <source>
        <strain evidence="2 3">ATCC 31255</strain>
    </source>
</reference>
<evidence type="ECO:0000256" key="1">
    <source>
        <dbReference type="ARBA" id="ARBA00022801"/>
    </source>
</evidence>
<name>A0A160NXG3_STRLU</name>
<keyword evidence="1" id="KW-0378">Hydrolase</keyword>
<dbReference type="EMBL" id="AP017424">
    <property type="protein sequence ID" value="BAU83497.1"/>
    <property type="molecule type" value="Genomic_DNA"/>
</dbReference>